<feature type="region of interest" description="Disordered" evidence="1">
    <location>
        <begin position="514"/>
        <end position="581"/>
    </location>
</feature>
<evidence type="ECO:0000313" key="2">
    <source>
        <dbReference type="EMBL" id="TDL23953.1"/>
    </source>
</evidence>
<accession>A0A4Y7Q8H1</accession>
<protein>
    <submittedName>
        <fullName evidence="2">Uncharacterized protein</fullName>
    </submittedName>
</protein>
<feature type="compositionally biased region" description="Polar residues" evidence="1">
    <location>
        <begin position="620"/>
        <end position="640"/>
    </location>
</feature>
<sequence>MPGPTLPPSIRDPKSGKTFVAIPAPPFIFSDTEGLSKASPEFIYVERRDLECRRLYARGHSPMIEKQSLGKWVEEIGTSGSPPDHIPWEFATCSATTSPPNETFADDTTLLNPPALIEIPGPSDVVTASASTPSLGTSDPDYVLPYFTTGSSLLRASLPSLPSTIASSISVPALADAIQKLVKNAHTSASIEKAITIPSTAAARRAFSCEPRIPCHREALVFERGISMKSTPKSKTASEQPHADVASPDVADVMSQIQELNSFFNDGMKKMETCMLQIDEGRNLLAAPSLVVSTSTATVPISLESYPELNGTVPLAVRRGKHVPAALSISKSPGPMEYPDLPSAFRGSPAADQQSFDLAYVPPSSPKGLLSTDQMIASLRAQVDGFWPQTPTQPIETASFKDAVDWLNSEIAGNNQSFSEPDTTSTSDCQEDGTKDKLSRSPSPVLLPERTTASPANAEDSKVQSFVNEVPRPTRAAASAFLSPSPHLSSFHQPEEIVPPSQNLKDWNSRLAMRKPQRKIRAPSCVGLPAANKPTPSRPSATPKKRVRFSISPPTSISQDMAEATAASEASQSTSPKAPSPLRQVYTFIAPPKAQRFSSLLNRPDAKSPAARRVSMGSAPVSTTPFKASTLPSRGISTPVSLKGRTIPPPSTNRNASLSLARGRSLTVSAGKGKENKAPRVSDLFRGTSAESTRVSAVKPRKSTLQSVLSRFKV</sequence>
<dbReference type="EMBL" id="ML170168">
    <property type="protein sequence ID" value="TDL23953.1"/>
    <property type="molecule type" value="Genomic_DNA"/>
</dbReference>
<dbReference type="OrthoDB" id="2646484at2759"/>
<proteinExistence type="predicted"/>
<name>A0A4Y7Q8H1_9AGAM</name>
<feature type="region of interest" description="Disordered" evidence="1">
    <location>
        <begin position="412"/>
        <end position="464"/>
    </location>
</feature>
<keyword evidence="3" id="KW-1185">Reference proteome</keyword>
<feature type="region of interest" description="Disordered" evidence="1">
    <location>
        <begin position="603"/>
        <end position="662"/>
    </location>
</feature>
<reference evidence="2 3" key="1">
    <citation type="submission" date="2018-06" db="EMBL/GenBank/DDBJ databases">
        <title>A transcriptomic atlas of mushroom development highlights an independent origin of complex multicellularity.</title>
        <authorList>
            <consortium name="DOE Joint Genome Institute"/>
            <person name="Krizsan K."/>
            <person name="Almasi E."/>
            <person name="Merenyi Z."/>
            <person name="Sahu N."/>
            <person name="Viragh M."/>
            <person name="Koszo T."/>
            <person name="Mondo S."/>
            <person name="Kiss B."/>
            <person name="Balint B."/>
            <person name="Kues U."/>
            <person name="Barry K."/>
            <person name="Hegedus J.C."/>
            <person name="Henrissat B."/>
            <person name="Johnson J."/>
            <person name="Lipzen A."/>
            <person name="Ohm R."/>
            <person name="Nagy I."/>
            <person name="Pangilinan J."/>
            <person name="Yan J."/>
            <person name="Xiong Y."/>
            <person name="Grigoriev I.V."/>
            <person name="Hibbett D.S."/>
            <person name="Nagy L.G."/>
        </authorList>
    </citation>
    <scope>NUCLEOTIDE SEQUENCE [LARGE SCALE GENOMIC DNA]</scope>
    <source>
        <strain evidence="2 3">SZMC22713</strain>
    </source>
</reference>
<evidence type="ECO:0000313" key="3">
    <source>
        <dbReference type="Proteomes" id="UP000294933"/>
    </source>
</evidence>
<dbReference type="VEuPathDB" id="FungiDB:BD410DRAFT_129994"/>
<feature type="compositionally biased region" description="Polar residues" evidence="1">
    <location>
        <begin position="412"/>
        <end position="428"/>
    </location>
</feature>
<gene>
    <name evidence="2" type="ORF">BD410DRAFT_129994</name>
</gene>
<dbReference type="Proteomes" id="UP000294933">
    <property type="component" value="Unassembled WGS sequence"/>
</dbReference>
<feature type="compositionally biased region" description="Low complexity" evidence="1">
    <location>
        <begin position="562"/>
        <end position="575"/>
    </location>
</feature>
<organism evidence="2 3">
    <name type="scientific">Rickenella mellea</name>
    <dbReference type="NCBI Taxonomy" id="50990"/>
    <lineage>
        <taxon>Eukaryota</taxon>
        <taxon>Fungi</taxon>
        <taxon>Dikarya</taxon>
        <taxon>Basidiomycota</taxon>
        <taxon>Agaricomycotina</taxon>
        <taxon>Agaricomycetes</taxon>
        <taxon>Hymenochaetales</taxon>
        <taxon>Rickenellaceae</taxon>
        <taxon>Rickenella</taxon>
    </lineage>
</organism>
<dbReference type="AlphaFoldDB" id="A0A4Y7Q8H1"/>
<evidence type="ECO:0000256" key="1">
    <source>
        <dbReference type="SAM" id="MobiDB-lite"/>
    </source>
</evidence>